<evidence type="ECO:0000256" key="2">
    <source>
        <dbReference type="RuleBase" id="RU361185"/>
    </source>
</evidence>
<dbReference type="InterPro" id="IPR051816">
    <property type="entry name" value="Glycosyl_Hydrolase_31"/>
</dbReference>
<dbReference type="AlphaFoldDB" id="A0A9D2A5C2"/>
<dbReference type="Pfam" id="PF01055">
    <property type="entry name" value="Glyco_hydro_31_2nd"/>
    <property type="match status" value="1"/>
</dbReference>
<dbReference type="Gene3D" id="2.60.40.1180">
    <property type="entry name" value="Golgi alpha-mannosidase II"/>
    <property type="match status" value="2"/>
</dbReference>
<dbReference type="InterPro" id="IPR000322">
    <property type="entry name" value="Glyco_hydro_31_TIM"/>
</dbReference>
<dbReference type="GO" id="GO:0005975">
    <property type="term" value="P:carbohydrate metabolic process"/>
    <property type="evidence" value="ECO:0007669"/>
    <property type="project" value="InterPro"/>
</dbReference>
<evidence type="ECO:0000313" key="9">
    <source>
        <dbReference type="Proteomes" id="UP000824023"/>
    </source>
</evidence>
<dbReference type="CDD" id="cd14752">
    <property type="entry name" value="GH31_N"/>
    <property type="match status" value="1"/>
</dbReference>
<dbReference type="InterPro" id="IPR033403">
    <property type="entry name" value="DUF5110"/>
</dbReference>
<dbReference type="Gene3D" id="3.20.20.80">
    <property type="entry name" value="Glycosidases"/>
    <property type="match status" value="1"/>
</dbReference>
<comment type="similarity">
    <text evidence="1 2">Belongs to the glycosyl hydrolase 31 family.</text>
</comment>
<accession>A0A9D2A5C2</accession>
<evidence type="ECO:0000256" key="3">
    <source>
        <dbReference type="SAM" id="SignalP"/>
    </source>
</evidence>
<evidence type="ECO:0000259" key="5">
    <source>
        <dbReference type="Pfam" id="PF13802"/>
    </source>
</evidence>
<evidence type="ECO:0000259" key="6">
    <source>
        <dbReference type="Pfam" id="PF17137"/>
    </source>
</evidence>
<dbReference type="EMBL" id="DXCK01000131">
    <property type="protein sequence ID" value="HIZ02563.1"/>
    <property type="molecule type" value="Genomic_DNA"/>
</dbReference>
<feature type="chain" id="PRO_5038492594" evidence="3">
    <location>
        <begin position="21"/>
        <end position="828"/>
    </location>
</feature>
<dbReference type="GO" id="GO:0030246">
    <property type="term" value="F:carbohydrate binding"/>
    <property type="evidence" value="ECO:0007669"/>
    <property type="project" value="InterPro"/>
</dbReference>
<gene>
    <name evidence="8" type="ORF">H9819_10020</name>
</gene>
<dbReference type="Pfam" id="PF17137">
    <property type="entry name" value="DUF5110"/>
    <property type="match status" value="1"/>
</dbReference>
<evidence type="ECO:0000259" key="7">
    <source>
        <dbReference type="Pfam" id="PF21365"/>
    </source>
</evidence>
<dbReference type="Pfam" id="PF13802">
    <property type="entry name" value="Gal_mutarotas_2"/>
    <property type="match status" value="1"/>
</dbReference>
<dbReference type="SUPFAM" id="SSF74650">
    <property type="entry name" value="Galactose mutarotase-like"/>
    <property type="match status" value="1"/>
</dbReference>
<protein>
    <submittedName>
        <fullName evidence="8">DUF5110 domain-containing protein</fullName>
    </submittedName>
</protein>
<dbReference type="GO" id="GO:0004553">
    <property type="term" value="F:hydrolase activity, hydrolyzing O-glycosyl compounds"/>
    <property type="evidence" value="ECO:0007669"/>
    <property type="project" value="InterPro"/>
</dbReference>
<dbReference type="SUPFAM" id="SSF51445">
    <property type="entry name" value="(Trans)glycosidases"/>
    <property type="match status" value="1"/>
</dbReference>
<dbReference type="InterPro" id="IPR017853">
    <property type="entry name" value="GH"/>
</dbReference>
<dbReference type="InterPro" id="IPR048395">
    <property type="entry name" value="Glyco_hydro_31_C"/>
</dbReference>
<evidence type="ECO:0000256" key="1">
    <source>
        <dbReference type="ARBA" id="ARBA00007806"/>
    </source>
</evidence>
<keyword evidence="2" id="KW-0326">Glycosidase</keyword>
<dbReference type="CDD" id="cd06591">
    <property type="entry name" value="GH31_xylosidase_XylS"/>
    <property type="match status" value="1"/>
</dbReference>
<organism evidence="8 9">
    <name type="scientific">Candidatus Bacteroides merdipullorum</name>
    <dbReference type="NCBI Taxonomy" id="2838474"/>
    <lineage>
        <taxon>Bacteria</taxon>
        <taxon>Pseudomonadati</taxon>
        <taxon>Bacteroidota</taxon>
        <taxon>Bacteroidia</taxon>
        <taxon>Bacteroidales</taxon>
        <taxon>Bacteroidaceae</taxon>
        <taxon>Bacteroides</taxon>
    </lineage>
</organism>
<feature type="signal peptide" evidence="3">
    <location>
        <begin position="1"/>
        <end position="20"/>
    </location>
</feature>
<feature type="domain" description="DUF5110" evidence="6">
    <location>
        <begin position="733"/>
        <end position="799"/>
    </location>
</feature>
<feature type="domain" description="Glycoside hydrolase family 31 TIM barrel" evidence="4">
    <location>
        <begin position="244"/>
        <end position="598"/>
    </location>
</feature>
<evidence type="ECO:0000313" key="8">
    <source>
        <dbReference type="EMBL" id="HIZ02563.1"/>
    </source>
</evidence>
<feature type="domain" description="Glycosyl hydrolase family 31 C-terminal" evidence="7">
    <location>
        <begin position="608"/>
        <end position="716"/>
    </location>
</feature>
<reference evidence="8" key="1">
    <citation type="journal article" date="2021" name="PeerJ">
        <title>Extensive microbial diversity within the chicken gut microbiome revealed by metagenomics and culture.</title>
        <authorList>
            <person name="Gilroy R."/>
            <person name="Ravi A."/>
            <person name="Getino M."/>
            <person name="Pursley I."/>
            <person name="Horton D.L."/>
            <person name="Alikhan N.F."/>
            <person name="Baker D."/>
            <person name="Gharbi K."/>
            <person name="Hall N."/>
            <person name="Watson M."/>
            <person name="Adriaenssens E.M."/>
            <person name="Foster-Nyarko E."/>
            <person name="Jarju S."/>
            <person name="Secka A."/>
            <person name="Antonio M."/>
            <person name="Oren A."/>
            <person name="Chaudhuri R.R."/>
            <person name="La Ragione R."/>
            <person name="Hildebrand F."/>
            <person name="Pallen M.J."/>
        </authorList>
    </citation>
    <scope>NUCLEOTIDE SEQUENCE</scope>
    <source>
        <strain evidence="8">ChiHjej12B11-24981</strain>
    </source>
</reference>
<dbReference type="SUPFAM" id="SSF51011">
    <property type="entry name" value="Glycosyl hydrolase domain"/>
    <property type="match status" value="1"/>
</dbReference>
<dbReference type="PANTHER" id="PTHR43863">
    <property type="entry name" value="HYDROLASE, PUTATIVE (AFU_ORTHOLOGUE AFUA_1G03140)-RELATED"/>
    <property type="match status" value="1"/>
</dbReference>
<reference evidence="8" key="2">
    <citation type="submission" date="2021-04" db="EMBL/GenBank/DDBJ databases">
        <authorList>
            <person name="Gilroy R."/>
        </authorList>
    </citation>
    <scope>NUCLEOTIDE SEQUENCE</scope>
    <source>
        <strain evidence="8">ChiHjej12B11-24981</strain>
    </source>
</reference>
<proteinExistence type="inferred from homology"/>
<name>A0A9D2A5C2_9BACE</name>
<dbReference type="Pfam" id="PF21365">
    <property type="entry name" value="Glyco_hydro_31_3rd"/>
    <property type="match status" value="1"/>
</dbReference>
<keyword evidence="3" id="KW-0732">Signal</keyword>
<evidence type="ECO:0000259" key="4">
    <source>
        <dbReference type="Pfam" id="PF01055"/>
    </source>
</evidence>
<feature type="domain" description="Glycoside hydrolase family 31 N-terminal" evidence="5">
    <location>
        <begin position="43"/>
        <end position="201"/>
    </location>
</feature>
<sequence length="828" mass="95285">MKKRKLLLTSLLVACLTSSAQTLQRTAQGTKFQTADPALYGEVIFYAPDIVRILKYPTSSAPDKRSYPVIKTPERVKIEYASDEKNILRMRTSCLTVVLDATTGTLSYENPQGETLLAEKKQGTRFTPTQDAGRPSYSVGQAFTLQPNEAIYGLGQRQSGAMNHRNQQVYLCNTNTNICIPYFTSSQGYGVYWDNPGISHFSDTPAETSFSSQTGLCADYYFLYRDGSQDGVIGCLRDLTGRATMFPRWALGYWQSRERYKSPDELCEVLDRYRELEVPLDVMVQDWQYWGCDSNWNAMKFMNPRYINRMGDPEAMRYLPNGEDPAVRYDSRIKSPKEMIDYVHCRNARLMISVWASFGPWTDQYKELDKMGALLKFETWPPKSGAHPYDPFNPAARDLYWRYLSYLYDMGIDAWWTDSTEPDHLNPKESDFDLPTADGSFRSVHNAYPLVHNRGVYEHQRAVSNDRRVIQMTRSGYLGEQHYGTLSWSGDVTSSWEVMRQQIPAGLNFTLCGIPFWNTDLAGFFGHEYNNDWNNIAYQELHVRWFQWGCFLPLMRNHCSSPMFNEIYLFGHDGNWAYDTQKRFIELRYRLLPYLYSMQGDVVQHDGSMMRPLVMDFPHDRKAILLDDEYMFGPAFLVCPVTRPLYTKKGEEDNRGICLVPDGDIGNASASYEVYLPEGSEWVDFWSNEPVQGGQEISRDCPISLMPLYVKAGSILPLGPKVLYADEQAWDTLDICIYPGADGDFTLYEDEFDNYNYEQGCFSTIRFHWDDEKRALTIGKREGTFAGMLQKRRFRLTLMAPGKPSAEKPVACPDREVHYEGERLTVSF</sequence>
<dbReference type="InterPro" id="IPR025887">
    <property type="entry name" value="Glyco_hydro_31_N_dom"/>
</dbReference>
<dbReference type="PANTHER" id="PTHR43863:SF2">
    <property type="entry name" value="MALTASE-GLUCOAMYLASE"/>
    <property type="match status" value="1"/>
</dbReference>
<dbReference type="InterPro" id="IPR013780">
    <property type="entry name" value="Glyco_hydro_b"/>
</dbReference>
<dbReference type="InterPro" id="IPR011013">
    <property type="entry name" value="Gal_mutarotase_sf_dom"/>
</dbReference>
<keyword evidence="2" id="KW-0378">Hydrolase</keyword>
<dbReference type="Proteomes" id="UP000824023">
    <property type="component" value="Unassembled WGS sequence"/>
</dbReference>
<dbReference type="Gene3D" id="2.60.40.1760">
    <property type="entry name" value="glycosyl hydrolase (family 31)"/>
    <property type="match status" value="1"/>
</dbReference>
<comment type="caution">
    <text evidence="8">The sequence shown here is derived from an EMBL/GenBank/DDBJ whole genome shotgun (WGS) entry which is preliminary data.</text>
</comment>